<gene>
    <name evidence="4" type="primary">bamD</name>
    <name evidence="4" type="ORF">LZ016_09695</name>
</gene>
<evidence type="ECO:0000256" key="2">
    <source>
        <dbReference type="SAM" id="MobiDB-lite"/>
    </source>
</evidence>
<dbReference type="Proteomes" id="UP001203058">
    <property type="component" value="Unassembled WGS sequence"/>
</dbReference>
<name>A0ABS9VN16_9SPHN</name>
<feature type="signal peptide" evidence="3">
    <location>
        <begin position="1"/>
        <end position="25"/>
    </location>
</feature>
<evidence type="ECO:0000313" key="4">
    <source>
        <dbReference type="EMBL" id="MCH8616370.1"/>
    </source>
</evidence>
<dbReference type="EMBL" id="JAKZHW010000001">
    <property type="protein sequence ID" value="MCH8616370.1"/>
    <property type="molecule type" value="Genomic_DNA"/>
</dbReference>
<feature type="chain" id="PRO_5045326014" evidence="3">
    <location>
        <begin position="26"/>
        <end position="273"/>
    </location>
</feature>
<comment type="caution">
    <text evidence="4">The sequence shown here is derived from an EMBL/GenBank/DDBJ whole genome shotgun (WGS) entry which is preliminary data.</text>
</comment>
<sequence>MKSVRINSTALAAVLLAVPATPAVAQYQAQPQFGVPQAQPFATQSSVVNLDSRIVALERQIADLLRAQEENGHRINELEGKLKQSQEDAASRIAALEAQLAAAKTQAATEIEAAPVTKPSKPKPAVAGDDAKPKPTNAVATSETDPAEEAYDAGYQLWKNGEYDEAIGALRAFTSAYPNHRRTSWANNLTGRALLDKGEPRAAAEVLLANYRANPKGERAPDSLFYLGQALMKLKQAGQACKAYGELEAVYGATMRADLKKLLPNAKAEAKCS</sequence>
<dbReference type="Gene3D" id="1.25.40.10">
    <property type="entry name" value="Tetratricopeptide repeat domain"/>
    <property type="match status" value="1"/>
</dbReference>
<keyword evidence="5" id="KW-1185">Reference proteome</keyword>
<evidence type="ECO:0000256" key="3">
    <source>
        <dbReference type="SAM" id="SignalP"/>
    </source>
</evidence>
<protein>
    <submittedName>
        <fullName evidence="4">Outer membrane protein assembly factor BamD</fullName>
    </submittedName>
</protein>
<evidence type="ECO:0000313" key="5">
    <source>
        <dbReference type="Proteomes" id="UP001203058"/>
    </source>
</evidence>
<dbReference type="InterPro" id="IPR011990">
    <property type="entry name" value="TPR-like_helical_dom_sf"/>
</dbReference>
<accession>A0ABS9VN16</accession>
<proteinExistence type="predicted"/>
<dbReference type="RefSeq" id="WP_241447172.1">
    <property type="nucleotide sequence ID" value="NZ_JAKZHW010000001.1"/>
</dbReference>
<feature type="region of interest" description="Disordered" evidence="2">
    <location>
        <begin position="115"/>
        <end position="145"/>
    </location>
</feature>
<dbReference type="SUPFAM" id="SSF48452">
    <property type="entry name" value="TPR-like"/>
    <property type="match status" value="1"/>
</dbReference>
<feature type="coiled-coil region" evidence="1">
    <location>
        <begin position="47"/>
        <end position="113"/>
    </location>
</feature>
<evidence type="ECO:0000256" key="1">
    <source>
        <dbReference type="SAM" id="Coils"/>
    </source>
</evidence>
<organism evidence="4 5">
    <name type="scientific">Sphingomonas telluris</name>
    <dbReference type="NCBI Taxonomy" id="2907998"/>
    <lineage>
        <taxon>Bacteria</taxon>
        <taxon>Pseudomonadati</taxon>
        <taxon>Pseudomonadota</taxon>
        <taxon>Alphaproteobacteria</taxon>
        <taxon>Sphingomonadales</taxon>
        <taxon>Sphingomonadaceae</taxon>
        <taxon>Sphingomonas</taxon>
    </lineage>
</organism>
<reference evidence="4 5" key="1">
    <citation type="submission" date="2022-03" db="EMBL/GenBank/DDBJ databases">
        <authorList>
            <person name="Jo J.-H."/>
            <person name="Im W.-T."/>
        </authorList>
    </citation>
    <scope>NUCLEOTIDE SEQUENCE [LARGE SCALE GENOMIC DNA]</scope>
    <source>
        <strain evidence="4 5">SM33</strain>
    </source>
</reference>
<keyword evidence="1" id="KW-0175">Coiled coil</keyword>
<keyword evidence="3" id="KW-0732">Signal</keyword>